<dbReference type="AlphaFoldDB" id="A0A7R8ZAI7"/>
<dbReference type="GO" id="GO:0004715">
    <property type="term" value="F:non-membrane spanning protein tyrosine kinase activity"/>
    <property type="evidence" value="ECO:0007669"/>
    <property type="project" value="InterPro"/>
</dbReference>
<dbReference type="PANTHER" id="PTHR46448:SF1">
    <property type="entry name" value="PROTEIN KINASE DOMAIN-CONTAINING PROTEIN"/>
    <property type="match status" value="1"/>
</dbReference>
<evidence type="ECO:0000259" key="1">
    <source>
        <dbReference type="Pfam" id="PF12260"/>
    </source>
</evidence>
<dbReference type="PANTHER" id="PTHR46448">
    <property type="entry name" value="PROTEIN KINASE DOMAIN-CONTAINING PROTEIN"/>
    <property type="match status" value="1"/>
</dbReference>
<organism evidence="2">
    <name type="scientific">Timema douglasi</name>
    <name type="common">Walking stick</name>
    <dbReference type="NCBI Taxonomy" id="61478"/>
    <lineage>
        <taxon>Eukaryota</taxon>
        <taxon>Metazoa</taxon>
        <taxon>Ecdysozoa</taxon>
        <taxon>Arthropoda</taxon>
        <taxon>Hexapoda</taxon>
        <taxon>Insecta</taxon>
        <taxon>Pterygota</taxon>
        <taxon>Neoptera</taxon>
        <taxon>Polyneoptera</taxon>
        <taxon>Phasmatodea</taxon>
        <taxon>Timematodea</taxon>
        <taxon>Timematoidea</taxon>
        <taxon>Timematidae</taxon>
        <taxon>Timema</taxon>
    </lineage>
</organism>
<proteinExistence type="predicted"/>
<sequence>MLHQFLSSDCHPGAVELNTTSALDNYATEAGHNLLNVLGSCVPDAVGPVAMVTELGDPLDTVRLLQLSWEERLRLALGIAQILHHLAHSPLGSLAMNDFRRQQFVLVGGTLKLSDVDDVGVTEPECSSDEDCDMRHLVNNTMPTTDRLHCVRSRCAGYNERLNIWHAGRHFVRLFLPLSAPASLEPHVQELIQAYNQPDFWDTQRILSATHSLVSHFVSGSYMPAPPPVGLISLGFEVVPDSDLPGQFDYRCHHSMSAVSCVVSVFNERDWLPGTSENARSNPLPDNTTDTNQISWRQNKRENHCYLEERLQFPVDQARIQPLGEETRVVTMIRSARRRRMIVHRTTMVVCEMSCGHWNNHGPTGVLFTIVVCSAVVLQDVDVYNAMCLAPMQLVETPPPGHPTEIRTLISLSLAVELNTSALANYATEADQSQSQELHLSASCSANIQSISTWSALPKMFRHGRTNQISEAAISNQCACVFDNACAIELGANRQLRCEGI</sequence>
<gene>
    <name evidence="2" type="ORF">TDIB3V08_LOCUS5682</name>
</gene>
<reference evidence="2" key="1">
    <citation type="submission" date="2020-11" db="EMBL/GenBank/DDBJ databases">
        <authorList>
            <person name="Tran Van P."/>
        </authorList>
    </citation>
    <scope>NUCLEOTIDE SEQUENCE</scope>
</reference>
<evidence type="ECO:0000313" key="2">
    <source>
        <dbReference type="EMBL" id="CAD7199433.1"/>
    </source>
</evidence>
<name>A0A7R8ZAI7_TIMDO</name>
<dbReference type="EMBL" id="OA566780">
    <property type="protein sequence ID" value="CAD7199433.1"/>
    <property type="molecule type" value="Genomic_DNA"/>
</dbReference>
<feature type="domain" description="FAM69 protein-kinase" evidence="1">
    <location>
        <begin position="46"/>
        <end position="193"/>
    </location>
</feature>
<dbReference type="GO" id="GO:0005576">
    <property type="term" value="C:extracellular region"/>
    <property type="evidence" value="ECO:0007669"/>
    <property type="project" value="TreeGrafter"/>
</dbReference>
<dbReference type="InterPro" id="IPR042983">
    <property type="entry name" value="PKDCC"/>
</dbReference>
<dbReference type="InterPro" id="IPR022049">
    <property type="entry name" value="FAM69_kinase_dom"/>
</dbReference>
<accession>A0A7R8ZAI7</accession>
<dbReference type="Gene3D" id="1.10.510.10">
    <property type="entry name" value="Transferase(Phosphotransferase) domain 1"/>
    <property type="match status" value="1"/>
</dbReference>
<dbReference type="Pfam" id="PF12260">
    <property type="entry name" value="PIP49_C"/>
    <property type="match status" value="1"/>
</dbReference>
<dbReference type="GO" id="GO:0001501">
    <property type="term" value="P:skeletal system development"/>
    <property type="evidence" value="ECO:0007669"/>
    <property type="project" value="TreeGrafter"/>
</dbReference>
<protein>
    <recommendedName>
        <fullName evidence="1">FAM69 protein-kinase domain-containing protein</fullName>
    </recommendedName>
</protein>